<feature type="transmembrane region" description="Helical" evidence="1">
    <location>
        <begin position="504"/>
        <end position="528"/>
    </location>
</feature>
<comment type="caution">
    <text evidence="3">The sequence shown here is derived from an EMBL/GenBank/DDBJ whole genome shotgun (WGS) entry which is preliminary data.</text>
</comment>
<protein>
    <recommendedName>
        <fullName evidence="7">Tyrosine-protein kinase ephrin type A/B receptor-like domain-containing protein</fullName>
    </recommendedName>
</protein>
<evidence type="ECO:0000256" key="1">
    <source>
        <dbReference type="SAM" id="Phobius"/>
    </source>
</evidence>
<sequence length="863" mass="96773">VKFDPKIDDYNAYGLKLAANEVLLVEAQNDYQVFLVQFAPYNTSETSRSLCYIAFNDSSNYIYNVGIGKKQTANQQYFFFVGETIGLNQDDELNRTFIGMLNYTGNPDLTASFSCDHFDYDIKFVVTAFHEEYYVVGVEPQGTTAYGFTNQMILIYDIHRNLITLEGKLVWPNDTFVPHAVDFHQNFAVIAGLIETDRNLRAKFRPMIILLHYNSTGVSVISNWSYTIDSILQEGQTFNGAKYYSPKYDMSVAINDDGQVLVGIQSLDTVLLFSVNVSNPTMLTLITLADNGRYIGYGKAVAWMENGNSSAILANTYSMSYQLVSPSKIYLYNNGFINSFDPTFILPNSQQTLSDMASTLITIVSTPSALAILDINGNVFVILPSRPGYYSSTAGGYEDTEIEFSSEMPCIAGTYKDVTSIHPCSLCPKGFKNPGNSGNICTPCNLGTFCSLGASNDVDLTVLQNVVQIRPFPKSPENTIFDDILLRYIFGIGQSGHCTAVSPIFWALIIGVLAVIVMVGMVALKYCIKHPKAKYTRQMLRTIFKQMDLIGKGELWIGGLVSFSLMALLCFAYAFSSAYYNQYPIEKVGPSYFACDTAIRNAKFASNIRSLAISSLDEEHEMFNMLDEQEFTLNVDFVNTVFSCDKVTVQYLLSTFWKPLALSYCSHSNFTLSVSVVLPDKMITLQFTLSDVQNIGGLRIGLSGPASKQEQYTLDELNFYQSFKKDGRMLSQNSKVNMQLTRIINETAALIGDESEFNSIWVASFAPNNLFSTQKDYIYFTSDETTLTVTISETPYYVKNEQQPIAKQTEVIFHNLLWIAKNTCVSSIFMKTESGKEAKQNKKYKTEMSTRQFPISHPETYYF</sequence>
<dbReference type="EMBL" id="CAJOBC010089535">
    <property type="protein sequence ID" value="CAF4381417.1"/>
    <property type="molecule type" value="Genomic_DNA"/>
</dbReference>
<keyword evidence="1" id="KW-1133">Transmembrane helix</keyword>
<dbReference type="EMBL" id="CAJNOK010007584">
    <property type="protein sequence ID" value="CAF1038482.1"/>
    <property type="molecule type" value="Genomic_DNA"/>
</dbReference>
<evidence type="ECO:0008006" key="7">
    <source>
        <dbReference type="Google" id="ProtNLM"/>
    </source>
</evidence>
<dbReference type="Proteomes" id="UP000677228">
    <property type="component" value="Unassembled WGS sequence"/>
</dbReference>
<reference evidence="3" key="1">
    <citation type="submission" date="2021-02" db="EMBL/GenBank/DDBJ databases">
        <authorList>
            <person name="Nowell W R."/>
        </authorList>
    </citation>
    <scope>NUCLEOTIDE SEQUENCE</scope>
</reference>
<evidence type="ECO:0000313" key="5">
    <source>
        <dbReference type="EMBL" id="CAF4381417.1"/>
    </source>
</evidence>
<evidence type="ECO:0000313" key="2">
    <source>
        <dbReference type="EMBL" id="CAF1038482.1"/>
    </source>
</evidence>
<dbReference type="EMBL" id="CAJOBA010007595">
    <property type="protein sequence ID" value="CAF3806668.1"/>
    <property type="molecule type" value="Genomic_DNA"/>
</dbReference>
<dbReference type="Proteomes" id="UP000663829">
    <property type="component" value="Unassembled WGS sequence"/>
</dbReference>
<name>A0A815UXG5_9BILA</name>
<dbReference type="EMBL" id="CAJNOQ010023978">
    <property type="protein sequence ID" value="CAF1522255.1"/>
    <property type="molecule type" value="Genomic_DNA"/>
</dbReference>
<evidence type="ECO:0000313" key="6">
    <source>
        <dbReference type="Proteomes" id="UP000663829"/>
    </source>
</evidence>
<evidence type="ECO:0000313" key="3">
    <source>
        <dbReference type="EMBL" id="CAF1522255.1"/>
    </source>
</evidence>
<keyword evidence="1" id="KW-0812">Transmembrane</keyword>
<dbReference type="Proteomes" id="UP000682733">
    <property type="component" value="Unassembled WGS sequence"/>
</dbReference>
<feature type="non-terminal residue" evidence="3">
    <location>
        <position position="1"/>
    </location>
</feature>
<gene>
    <name evidence="3" type="ORF">GPM918_LOCUS37603</name>
    <name evidence="2" type="ORF">OVA965_LOCUS16358</name>
    <name evidence="5" type="ORF">SRO942_LOCUS38375</name>
    <name evidence="4" type="ORF">TMI583_LOCUS16367</name>
</gene>
<dbReference type="AlphaFoldDB" id="A0A815UXG5"/>
<keyword evidence="1" id="KW-0472">Membrane</keyword>
<keyword evidence="6" id="KW-1185">Reference proteome</keyword>
<accession>A0A815UXG5</accession>
<evidence type="ECO:0000313" key="4">
    <source>
        <dbReference type="EMBL" id="CAF3806668.1"/>
    </source>
</evidence>
<dbReference type="Proteomes" id="UP000681722">
    <property type="component" value="Unassembled WGS sequence"/>
</dbReference>
<proteinExistence type="predicted"/>
<feature type="transmembrane region" description="Helical" evidence="1">
    <location>
        <begin position="549"/>
        <end position="575"/>
    </location>
</feature>
<dbReference type="OrthoDB" id="10027053at2759"/>
<organism evidence="3 6">
    <name type="scientific">Didymodactylos carnosus</name>
    <dbReference type="NCBI Taxonomy" id="1234261"/>
    <lineage>
        <taxon>Eukaryota</taxon>
        <taxon>Metazoa</taxon>
        <taxon>Spiralia</taxon>
        <taxon>Gnathifera</taxon>
        <taxon>Rotifera</taxon>
        <taxon>Eurotatoria</taxon>
        <taxon>Bdelloidea</taxon>
        <taxon>Philodinida</taxon>
        <taxon>Philodinidae</taxon>
        <taxon>Didymodactylos</taxon>
    </lineage>
</organism>